<dbReference type="eggNOG" id="ENOG502SXBB">
    <property type="taxonomic scope" value="Eukaryota"/>
</dbReference>
<comment type="caution">
    <text evidence="1">The sequence shown here is derived from an EMBL/GenBank/DDBJ whole genome shotgun (WGS) entry which is preliminary data.</text>
</comment>
<keyword evidence="2" id="KW-1185">Reference proteome</keyword>
<gene>
    <name evidence="1" type="ORF">PIIN_07329</name>
</gene>
<evidence type="ECO:0000313" key="2">
    <source>
        <dbReference type="Proteomes" id="UP000007148"/>
    </source>
</evidence>
<proteinExistence type="predicted"/>
<accession>G4TPX8</accession>
<dbReference type="InParanoid" id="G4TPX8"/>
<organism evidence="1 2">
    <name type="scientific">Serendipita indica (strain DSM 11827)</name>
    <name type="common">Root endophyte fungus</name>
    <name type="synonym">Piriformospora indica</name>
    <dbReference type="NCBI Taxonomy" id="1109443"/>
    <lineage>
        <taxon>Eukaryota</taxon>
        <taxon>Fungi</taxon>
        <taxon>Dikarya</taxon>
        <taxon>Basidiomycota</taxon>
        <taxon>Agaricomycotina</taxon>
        <taxon>Agaricomycetes</taxon>
        <taxon>Sebacinales</taxon>
        <taxon>Serendipitaceae</taxon>
        <taxon>Serendipita</taxon>
    </lineage>
</organism>
<dbReference type="OrthoDB" id="3187057at2759"/>
<name>G4TPX8_SERID</name>
<sequence>MDSYSNDTQKPFALYDLSGILLEKAGVGLGKPVCMCFSLGVITTGEKLDICWGFDLHGAVIAQGGSGVVYGSWRTSGKALARCANVNLASLEAQWSQTAVIPSYTGAVQTLNLGPSTVTQVQTVTITPTIATFNVTSTTVFTGSNGQIVTQPVTYVTTAPVIGSGGKLDLELD</sequence>
<dbReference type="Proteomes" id="UP000007148">
    <property type="component" value="Unassembled WGS sequence"/>
</dbReference>
<evidence type="ECO:0000313" key="1">
    <source>
        <dbReference type="EMBL" id="CCA73375.1"/>
    </source>
</evidence>
<dbReference type="AlphaFoldDB" id="G4TPX8"/>
<dbReference type="HOGENOM" id="CLU_1548215_0_0_1"/>
<protein>
    <submittedName>
        <fullName evidence="1">Uncharacterized protein</fullName>
    </submittedName>
</protein>
<reference evidence="1 2" key="1">
    <citation type="journal article" date="2011" name="PLoS Pathog.">
        <title>Endophytic Life Strategies Decoded by Genome and Transcriptome Analyses of the Mutualistic Root Symbiont Piriformospora indica.</title>
        <authorList>
            <person name="Zuccaro A."/>
            <person name="Lahrmann U."/>
            <person name="Guldener U."/>
            <person name="Langen G."/>
            <person name="Pfiffi S."/>
            <person name="Biedenkopf D."/>
            <person name="Wong P."/>
            <person name="Samans B."/>
            <person name="Grimm C."/>
            <person name="Basiewicz M."/>
            <person name="Murat C."/>
            <person name="Martin F."/>
            <person name="Kogel K.H."/>
        </authorList>
    </citation>
    <scope>NUCLEOTIDE SEQUENCE [LARGE SCALE GENOMIC DNA]</scope>
    <source>
        <strain evidence="1 2">DSM 11827</strain>
    </source>
</reference>
<dbReference type="EMBL" id="CAFZ01000220">
    <property type="protein sequence ID" value="CCA73375.1"/>
    <property type="molecule type" value="Genomic_DNA"/>
</dbReference>